<evidence type="ECO:0000259" key="1">
    <source>
        <dbReference type="PROSITE" id="PS50943"/>
    </source>
</evidence>
<dbReference type="CDD" id="cd00093">
    <property type="entry name" value="HTH_XRE"/>
    <property type="match status" value="1"/>
</dbReference>
<gene>
    <name evidence="2" type="ORF">GCM10017579_44160</name>
</gene>
<reference evidence="2" key="1">
    <citation type="journal article" date="2014" name="Int. J. Syst. Evol. Microbiol.">
        <title>Complete genome of a new Firmicutes species belonging to the dominant human colonic microbiota ('Ruminococcus bicirculans') reveals two chromosomes and a selective capacity to utilize plant glucans.</title>
        <authorList>
            <consortium name="NISC Comparative Sequencing Program"/>
            <person name="Wegmann U."/>
            <person name="Louis P."/>
            <person name="Goesmann A."/>
            <person name="Henrissat B."/>
            <person name="Duncan S.H."/>
            <person name="Flint H.J."/>
        </authorList>
    </citation>
    <scope>NUCLEOTIDE SEQUENCE</scope>
    <source>
        <strain evidence="2">VKM Ac-1246</strain>
    </source>
</reference>
<dbReference type="InterPro" id="IPR041413">
    <property type="entry name" value="MLTR_LBD"/>
</dbReference>
<name>A0ABQ5T3B2_9ACTN</name>
<sequence>MTTELGEFLRSRRAAISPEEAGLVSYGARRVPGLRREELAMLAGVSPTYYTRLERADHHNASDAVIDSLARALRLGPEEHDHLRRLARPGTAAPARYRVERPRPSTARLIQATSGPALLIDHRNDVLAWNRLGHLLMAPDLPFEQTEDVENRPNMTRRFFLEPKTRDLWVDQAAIASSHVGFLRYSSGLHPDDHRLSCMVGELTQKSDEFAELWAQHPINDCGYGVKKFQHPIVGRFDLEYEAPVMPETSHRMCLYHAEAGSPAADALELLDRLG</sequence>
<reference evidence="2" key="2">
    <citation type="submission" date="2023-01" db="EMBL/GenBank/DDBJ databases">
        <authorList>
            <person name="Sun Q."/>
            <person name="Evtushenko L."/>
        </authorList>
    </citation>
    <scope>NUCLEOTIDE SEQUENCE</scope>
    <source>
        <strain evidence="2">VKM Ac-1246</strain>
    </source>
</reference>
<organism evidence="2 3">
    <name type="scientific">Nocardioides luteus</name>
    <dbReference type="NCBI Taxonomy" id="1844"/>
    <lineage>
        <taxon>Bacteria</taxon>
        <taxon>Bacillati</taxon>
        <taxon>Actinomycetota</taxon>
        <taxon>Actinomycetes</taxon>
        <taxon>Propionibacteriales</taxon>
        <taxon>Nocardioidaceae</taxon>
        <taxon>Nocardioides</taxon>
    </lineage>
</organism>
<dbReference type="Pfam" id="PF13560">
    <property type="entry name" value="HTH_31"/>
    <property type="match status" value="1"/>
</dbReference>
<dbReference type="SUPFAM" id="SSF47413">
    <property type="entry name" value="lambda repressor-like DNA-binding domains"/>
    <property type="match status" value="1"/>
</dbReference>
<evidence type="ECO:0000313" key="2">
    <source>
        <dbReference type="EMBL" id="GLJ70380.1"/>
    </source>
</evidence>
<feature type="domain" description="HTH cro/C1-type" evidence="1">
    <location>
        <begin position="33"/>
        <end position="80"/>
    </location>
</feature>
<comment type="caution">
    <text evidence="2">The sequence shown here is derived from an EMBL/GenBank/DDBJ whole genome shotgun (WGS) entry which is preliminary data.</text>
</comment>
<accession>A0ABQ5T3B2</accession>
<protein>
    <submittedName>
        <fullName evidence="2">Transcriptional regulator</fullName>
    </submittedName>
</protein>
<dbReference type="PANTHER" id="PTHR35010:SF2">
    <property type="entry name" value="BLL4672 PROTEIN"/>
    <property type="match status" value="1"/>
</dbReference>
<dbReference type="EMBL" id="BSEL01000012">
    <property type="protein sequence ID" value="GLJ70380.1"/>
    <property type="molecule type" value="Genomic_DNA"/>
</dbReference>
<keyword evidence="3" id="KW-1185">Reference proteome</keyword>
<dbReference type="PANTHER" id="PTHR35010">
    <property type="entry name" value="BLL4672 PROTEIN-RELATED"/>
    <property type="match status" value="1"/>
</dbReference>
<dbReference type="Gene3D" id="3.30.450.180">
    <property type="match status" value="1"/>
</dbReference>
<dbReference type="InterPro" id="IPR010982">
    <property type="entry name" value="Lambda_DNA-bd_dom_sf"/>
</dbReference>
<dbReference type="InterPro" id="IPR001387">
    <property type="entry name" value="Cro/C1-type_HTH"/>
</dbReference>
<dbReference type="Pfam" id="PF17765">
    <property type="entry name" value="MLTR_LBD"/>
    <property type="match status" value="1"/>
</dbReference>
<dbReference type="Proteomes" id="UP001142292">
    <property type="component" value="Unassembled WGS sequence"/>
</dbReference>
<dbReference type="SMART" id="SM00530">
    <property type="entry name" value="HTH_XRE"/>
    <property type="match status" value="1"/>
</dbReference>
<proteinExistence type="predicted"/>
<dbReference type="RefSeq" id="WP_189119640.1">
    <property type="nucleotide sequence ID" value="NZ_BMRK01000014.1"/>
</dbReference>
<dbReference type="Gene3D" id="1.10.260.40">
    <property type="entry name" value="lambda repressor-like DNA-binding domains"/>
    <property type="match status" value="1"/>
</dbReference>
<dbReference type="PROSITE" id="PS50943">
    <property type="entry name" value="HTH_CROC1"/>
    <property type="match status" value="1"/>
</dbReference>
<evidence type="ECO:0000313" key="3">
    <source>
        <dbReference type="Proteomes" id="UP001142292"/>
    </source>
</evidence>